<dbReference type="Gene3D" id="3.40.50.300">
    <property type="entry name" value="P-loop containing nucleotide triphosphate hydrolases"/>
    <property type="match status" value="1"/>
</dbReference>
<comment type="caution">
    <text evidence="5">The sequence shown here is derived from an EMBL/GenBank/DDBJ whole genome shotgun (WGS) entry which is preliminary data.</text>
</comment>
<feature type="domain" description="AAA+ ATPase" evidence="4">
    <location>
        <begin position="207"/>
        <end position="341"/>
    </location>
</feature>
<feature type="region of interest" description="Disordered" evidence="3">
    <location>
        <begin position="1"/>
        <end position="30"/>
    </location>
</feature>
<reference evidence="5 6" key="1">
    <citation type="journal article" date="2024" name="Nat. Commun.">
        <title>Phylogenomics reveals the evolutionary origins of lichenization in chlorophyte algae.</title>
        <authorList>
            <person name="Puginier C."/>
            <person name="Libourel C."/>
            <person name="Otte J."/>
            <person name="Skaloud P."/>
            <person name="Haon M."/>
            <person name="Grisel S."/>
            <person name="Petersen M."/>
            <person name="Berrin J.G."/>
            <person name="Delaux P.M."/>
            <person name="Dal Grande F."/>
            <person name="Keller J."/>
        </authorList>
    </citation>
    <scope>NUCLEOTIDE SEQUENCE [LARGE SCALE GENOMIC DNA]</scope>
    <source>
        <strain evidence="5 6">SAG 2523</strain>
    </source>
</reference>
<keyword evidence="1" id="KW-0547">Nucleotide-binding</keyword>
<proteinExistence type="predicted"/>
<protein>
    <recommendedName>
        <fullName evidence="4">AAA+ ATPase domain-containing protein</fullName>
    </recommendedName>
</protein>
<dbReference type="InterPro" id="IPR003593">
    <property type="entry name" value="AAA+_ATPase"/>
</dbReference>
<sequence>MSQSLCQGGGLSRLASAPRAPGCCSRPSRSRQELGFRSAGVGSGSTWWNGQCCRILSCSSSAPATHYEDLGDVEGLVSEEDGTVMVRDDLDALLQVLPLDLRQPLVSHPDRSSLLEVILDLGRRPEARFLGKDGGQYLRDNEITWEDLAAAEAAVGEFGGDNRAGVQGTLHRISAIRNRKDTIIGLTCRVGRAVTGHLDMMRDLMPVASSILFLGRPGVGKTTVIREMARTLADELHKRVVIVDTSNEIGGDGDVPHPAIGSARRMPVPDPSMQHRVMIEAVENHMPEVVIVDEIGTEAEALACRSIAERGVQLVATAHGRILENIIKNPTLCDLVGGIQSVTLGDDEARQRGTQKSILERQAPPTFPVLIEMRERTDWVTHWTQDSVDCLLQHRMPMVQVRSRDARERCVVVAHATYDPSNEVMLKAAKLSPPAQGTLINSSSGPSRPSSASRLSPSSSASWSSLSSGSSIDEESLQRSQTEASSSLDEDDGGDPYAWAKSMKNVEEEEALRGLAILGYSTEVQRQRPKYNFSSGTGTGRRNKRRGSKSADRTPTFNFN</sequence>
<dbReference type="InterPro" id="IPR027417">
    <property type="entry name" value="P-loop_NTPase"/>
</dbReference>
<dbReference type="SUPFAM" id="SSF52540">
    <property type="entry name" value="P-loop containing nucleoside triphosphate hydrolases"/>
    <property type="match status" value="1"/>
</dbReference>
<evidence type="ECO:0000256" key="2">
    <source>
        <dbReference type="ARBA" id="ARBA00022840"/>
    </source>
</evidence>
<feature type="compositionally biased region" description="Low complexity" evidence="3">
    <location>
        <begin position="442"/>
        <end position="471"/>
    </location>
</feature>
<gene>
    <name evidence="5" type="ORF">WJX84_002053</name>
</gene>
<accession>A0AAW1TEV0</accession>
<dbReference type="AlphaFoldDB" id="A0AAW1TEV0"/>
<dbReference type="Pfam" id="PF19568">
    <property type="entry name" value="Spore_III_AA"/>
    <property type="match status" value="1"/>
</dbReference>
<dbReference type="GO" id="GO:0005524">
    <property type="term" value="F:ATP binding"/>
    <property type="evidence" value="ECO:0007669"/>
    <property type="project" value="UniProtKB-KW"/>
</dbReference>
<keyword evidence="2" id="KW-0067">ATP-binding</keyword>
<dbReference type="InterPro" id="IPR045735">
    <property type="entry name" value="Spore_III_AA_AAA+_ATPase"/>
</dbReference>
<evidence type="ECO:0000313" key="5">
    <source>
        <dbReference type="EMBL" id="KAK9868069.1"/>
    </source>
</evidence>
<organism evidence="5 6">
    <name type="scientific">Apatococcus fuscideae</name>
    <dbReference type="NCBI Taxonomy" id="2026836"/>
    <lineage>
        <taxon>Eukaryota</taxon>
        <taxon>Viridiplantae</taxon>
        <taxon>Chlorophyta</taxon>
        <taxon>core chlorophytes</taxon>
        <taxon>Trebouxiophyceae</taxon>
        <taxon>Chlorellales</taxon>
        <taxon>Chlorellaceae</taxon>
        <taxon>Apatococcus</taxon>
    </lineage>
</organism>
<keyword evidence="6" id="KW-1185">Reference proteome</keyword>
<dbReference type="EMBL" id="JALJOV010000047">
    <property type="protein sequence ID" value="KAK9868069.1"/>
    <property type="molecule type" value="Genomic_DNA"/>
</dbReference>
<evidence type="ECO:0000256" key="1">
    <source>
        <dbReference type="ARBA" id="ARBA00022741"/>
    </source>
</evidence>
<dbReference type="SMART" id="SM00382">
    <property type="entry name" value="AAA"/>
    <property type="match status" value="1"/>
</dbReference>
<dbReference type="CDD" id="cd00009">
    <property type="entry name" value="AAA"/>
    <property type="match status" value="1"/>
</dbReference>
<evidence type="ECO:0000256" key="3">
    <source>
        <dbReference type="SAM" id="MobiDB-lite"/>
    </source>
</evidence>
<feature type="compositionally biased region" description="Polar residues" evidence="3">
    <location>
        <begin position="478"/>
        <end position="487"/>
    </location>
</feature>
<name>A0AAW1TEV0_9CHLO</name>
<dbReference type="Proteomes" id="UP001485043">
    <property type="component" value="Unassembled WGS sequence"/>
</dbReference>
<dbReference type="PANTHER" id="PTHR20953:SF13">
    <property type="entry name" value="EXPRESSED PROTEIN"/>
    <property type="match status" value="1"/>
</dbReference>
<dbReference type="PANTHER" id="PTHR20953">
    <property type="entry name" value="KINASE-RELATED"/>
    <property type="match status" value="1"/>
</dbReference>
<evidence type="ECO:0000313" key="6">
    <source>
        <dbReference type="Proteomes" id="UP001485043"/>
    </source>
</evidence>
<feature type="region of interest" description="Disordered" evidence="3">
    <location>
        <begin position="436"/>
        <end position="502"/>
    </location>
</feature>
<feature type="region of interest" description="Disordered" evidence="3">
    <location>
        <begin position="519"/>
        <end position="560"/>
    </location>
</feature>
<evidence type="ECO:0000259" key="4">
    <source>
        <dbReference type="SMART" id="SM00382"/>
    </source>
</evidence>